<accession>A0ABU0YLF5</accession>
<dbReference type="PANTHER" id="PTHR22576">
    <property type="entry name" value="MUCOSA ASSOCIATED LYMPHOID TISSUE LYMPHOMA TRANSLOCATION PROTEIN 1/PARACASPASE"/>
    <property type="match status" value="1"/>
</dbReference>
<dbReference type="InterPro" id="IPR029030">
    <property type="entry name" value="Caspase-like_dom_sf"/>
</dbReference>
<organism evidence="7 8">
    <name type="scientific">Dongia sedimenti</name>
    <dbReference type="NCBI Taxonomy" id="3064282"/>
    <lineage>
        <taxon>Bacteria</taxon>
        <taxon>Pseudomonadati</taxon>
        <taxon>Pseudomonadota</taxon>
        <taxon>Alphaproteobacteria</taxon>
        <taxon>Rhodospirillales</taxon>
        <taxon>Dongiaceae</taxon>
        <taxon>Dongia</taxon>
    </lineage>
</organism>
<dbReference type="InterPro" id="IPR019734">
    <property type="entry name" value="TPR_rpt"/>
</dbReference>
<dbReference type="SMART" id="SM00115">
    <property type="entry name" value="CASc"/>
    <property type="match status" value="1"/>
</dbReference>
<dbReference type="Gene3D" id="1.25.40.10">
    <property type="entry name" value="Tetratricopeptide repeat domain"/>
    <property type="match status" value="3"/>
</dbReference>
<dbReference type="Gene3D" id="3.40.50.1460">
    <property type="match status" value="1"/>
</dbReference>
<feature type="compositionally biased region" description="Low complexity" evidence="3">
    <location>
        <begin position="458"/>
        <end position="469"/>
    </location>
</feature>
<evidence type="ECO:0000259" key="5">
    <source>
        <dbReference type="PROSITE" id="PS50208"/>
    </source>
</evidence>
<feature type="region of interest" description="Disordered" evidence="3">
    <location>
        <begin position="446"/>
        <end position="481"/>
    </location>
</feature>
<dbReference type="SMART" id="SM00028">
    <property type="entry name" value="TPR"/>
    <property type="match status" value="4"/>
</dbReference>
<dbReference type="PROSITE" id="PS50208">
    <property type="entry name" value="CASPASE_P20"/>
    <property type="match status" value="1"/>
</dbReference>
<feature type="domain" description="Caspase family p20" evidence="5">
    <location>
        <begin position="21"/>
        <end position="155"/>
    </location>
</feature>
<evidence type="ECO:0000313" key="7">
    <source>
        <dbReference type="EMBL" id="MDQ7248560.1"/>
    </source>
</evidence>
<feature type="repeat" description="TPR" evidence="2">
    <location>
        <begin position="580"/>
        <end position="613"/>
    </location>
</feature>
<name>A0ABU0YLF5_9PROT</name>
<dbReference type="EMBL" id="JAUYVI010000004">
    <property type="protein sequence ID" value="MDQ7248560.1"/>
    <property type="molecule type" value="Genomic_DNA"/>
</dbReference>
<dbReference type="Proteomes" id="UP001230156">
    <property type="component" value="Unassembled WGS sequence"/>
</dbReference>
<dbReference type="SUPFAM" id="SSF48452">
    <property type="entry name" value="TPR-like"/>
    <property type="match status" value="1"/>
</dbReference>
<evidence type="ECO:0000256" key="1">
    <source>
        <dbReference type="ARBA" id="ARBA00010134"/>
    </source>
</evidence>
<dbReference type="InterPro" id="IPR003646">
    <property type="entry name" value="SH3-like_bac-type"/>
</dbReference>
<dbReference type="RefSeq" id="WP_379956037.1">
    <property type="nucleotide sequence ID" value="NZ_JAUYVI010000004.1"/>
</dbReference>
<dbReference type="Pfam" id="PF00656">
    <property type="entry name" value="Peptidase_C14"/>
    <property type="match status" value="1"/>
</dbReference>
<keyword evidence="4" id="KW-0732">Signal</keyword>
<sequence>MRIVAFVFAALLLLALPARAEPRVALIIGNSAYDGDLGALPNPANDARLMAKTLKGIGFEVIEAENADQAQMKRVIQSFGERLANAGEGATGLFFYAGHGVQVGGTNYLIPIHAKIAREPDVDIEAVPVDLVMKQMAFADAAVNIVILDACRNNPLSRGFRAVTRGLADPSARPMGSFIAYSTAPGDVAEDGKGVNSAYTTALAQAITRPGASINDVFQEVRGKVLAATGKKQVPWDASSLTAPFYFVPAAVSAPAAPDPASLDLAFWNEVKDSKSAEDYQAYLGKFPDGVFAPLARRRLEQADQTATRVLHQNPEAALPATPSQADAAAFESAFWSAAEDDKSVEGYEAYLNKYPQGRFADQARQRIATLNVAPKAPLPAIVATTAKLYARDQARLREAPSIDAPVVARLAASQALEATGRSTDSAWWRVQLADGRIGFVAASVVSDRPPPPPPPQAAAAKPAALPAVAAPPPAGTDSDNCLNNTDLPSPQRAEICRRFVAAGIADETDHYNALLRLGEALFDQNLSDEAMRNYRTAVDIDPNFWGAYYLIGRVHRSESRYAEARAAFDKAVALDSTQADPLMNRGAVARRLGDFDAAEADIERAIAMKSDDPDYFDELSYLHLYKGDIAAALADTEKALALDSSYRTATGIFALYFARRFDEAIAMADRARAEDPGFLYWWIWKAMAQRARGDAAGASETLTAGRAAFGKPDWPAPLLDYIAGRISEAEARRLARSDNAKTAVEQLCEVDFYTGERLAAAGDRAGAIAAFKRAKDSRVYYYIETMVAPAWIAFLKTP</sequence>
<dbReference type="InterPro" id="IPR011990">
    <property type="entry name" value="TPR-like_helical_dom_sf"/>
</dbReference>
<dbReference type="PROSITE" id="PS50005">
    <property type="entry name" value="TPR"/>
    <property type="match status" value="3"/>
</dbReference>
<feature type="repeat" description="TPR" evidence="2">
    <location>
        <begin position="546"/>
        <end position="579"/>
    </location>
</feature>
<reference evidence="8" key="1">
    <citation type="submission" date="2023-08" db="EMBL/GenBank/DDBJ databases">
        <title>Rhodospirillaceae gen. nov., a novel taxon isolated from the Yangtze River Yuezi River estuary sludge.</title>
        <authorList>
            <person name="Ruan L."/>
        </authorList>
    </citation>
    <scope>NUCLEOTIDE SEQUENCE [LARGE SCALE GENOMIC DNA]</scope>
    <source>
        <strain evidence="8">R-7</strain>
    </source>
</reference>
<dbReference type="InterPro" id="IPR052039">
    <property type="entry name" value="Caspase-related_regulators"/>
</dbReference>
<comment type="caution">
    <text evidence="7">The sequence shown here is derived from an EMBL/GenBank/DDBJ whole genome shotgun (WGS) entry which is preliminary data.</text>
</comment>
<evidence type="ECO:0000256" key="2">
    <source>
        <dbReference type="PROSITE-ProRule" id="PRU00339"/>
    </source>
</evidence>
<evidence type="ECO:0000313" key="8">
    <source>
        <dbReference type="Proteomes" id="UP001230156"/>
    </source>
</evidence>
<dbReference type="InterPro" id="IPR015917">
    <property type="entry name" value="Pept_C14A"/>
</dbReference>
<dbReference type="Pfam" id="PF08239">
    <property type="entry name" value="SH3_3"/>
    <property type="match status" value="1"/>
</dbReference>
<dbReference type="Gene3D" id="2.30.30.40">
    <property type="entry name" value="SH3 Domains"/>
    <property type="match status" value="1"/>
</dbReference>
<feature type="repeat" description="TPR" evidence="2">
    <location>
        <begin position="512"/>
        <end position="545"/>
    </location>
</feature>
<dbReference type="PROSITE" id="PS51781">
    <property type="entry name" value="SH3B"/>
    <property type="match status" value="1"/>
</dbReference>
<comment type="similarity">
    <text evidence="1">Belongs to the peptidase C14A family.</text>
</comment>
<dbReference type="InterPro" id="IPR001309">
    <property type="entry name" value="Pept_C14_p20"/>
</dbReference>
<evidence type="ECO:0000259" key="6">
    <source>
        <dbReference type="PROSITE" id="PS51781"/>
    </source>
</evidence>
<dbReference type="PANTHER" id="PTHR22576:SF37">
    <property type="entry name" value="MUCOSA-ASSOCIATED LYMPHOID TISSUE LYMPHOMA TRANSLOCATION PROTEIN 1"/>
    <property type="match status" value="1"/>
</dbReference>
<keyword evidence="8" id="KW-1185">Reference proteome</keyword>
<keyword evidence="2" id="KW-0802">TPR repeat</keyword>
<evidence type="ECO:0000256" key="3">
    <source>
        <dbReference type="SAM" id="MobiDB-lite"/>
    </source>
</evidence>
<feature type="chain" id="PRO_5047061916" evidence="4">
    <location>
        <begin position="21"/>
        <end position="799"/>
    </location>
</feature>
<feature type="domain" description="SH3b" evidence="6">
    <location>
        <begin position="384"/>
        <end position="450"/>
    </location>
</feature>
<gene>
    <name evidence="7" type="ORF">Q8A70_12820</name>
</gene>
<dbReference type="InterPro" id="IPR011600">
    <property type="entry name" value="Pept_C14_caspase"/>
</dbReference>
<dbReference type="Pfam" id="PF13432">
    <property type="entry name" value="TPR_16"/>
    <property type="match status" value="2"/>
</dbReference>
<dbReference type="SUPFAM" id="SSF52129">
    <property type="entry name" value="Caspase-like"/>
    <property type="match status" value="1"/>
</dbReference>
<proteinExistence type="inferred from homology"/>
<feature type="signal peptide" evidence="4">
    <location>
        <begin position="1"/>
        <end position="20"/>
    </location>
</feature>
<protein>
    <submittedName>
        <fullName evidence="7">Caspase family protein</fullName>
    </submittedName>
</protein>
<evidence type="ECO:0000256" key="4">
    <source>
        <dbReference type="SAM" id="SignalP"/>
    </source>
</evidence>